<keyword evidence="3" id="KW-1185">Reference proteome</keyword>
<gene>
    <name evidence="2" type="ORF">BDQ12DRAFT_677418</name>
</gene>
<keyword evidence="1" id="KW-1133">Transmembrane helix</keyword>
<name>A0A5C3MDJ6_9AGAR</name>
<keyword evidence="1" id="KW-0472">Membrane</keyword>
<dbReference type="Proteomes" id="UP000308652">
    <property type="component" value="Unassembled WGS sequence"/>
</dbReference>
<accession>A0A5C3MDJ6</accession>
<protein>
    <submittedName>
        <fullName evidence="2">Uncharacterized protein</fullName>
    </submittedName>
</protein>
<dbReference type="AlphaFoldDB" id="A0A5C3MDJ6"/>
<proteinExistence type="predicted"/>
<reference evidence="2 3" key="1">
    <citation type="journal article" date="2019" name="Nat. Ecol. Evol.">
        <title>Megaphylogeny resolves global patterns of mushroom evolution.</title>
        <authorList>
            <person name="Varga T."/>
            <person name="Krizsan K."/>
            <person name="Foldi C."/>
            <person name="Dima B."/>
            <person name="Sanchez-Garcia M."/>
            <person name="Sanchez-Ramirez S."/>
            <person name="Szollosi G.J."/>
            <person name="Szarkandi J.G."/>
            <person name="Papp V."/>
            <person name="Albert L."/>
            <person name="Andreopoulos W."/>
            <person name="Angelini C."/>
            <person name="Antonin V."/>
            <person name="Barry K.W."/>
            <person name="Bougher N.L."/>
            <person name="Buchanan P."/>
            <person name="Buyck B."/>
            <person name="Bense V."/>
            <person name="Catcheside P."/>
            <person name="Chovatia M."/>
            <person name="Cooper J."/>
            <person name="Damon W."/>
            <person name="Desjardin D."/>
            <person name="Finy P."/>
            <person name="Geml J."/>
            <person name="Haridas S."/>
            <person name="Hughes K."/>
            <person name="Justo A."/>
            <person name="Karasinski D."/>
            <person name="Kautmanova I."/>
            <person name="Kiss B."/>
            <person name="Kocsube S."/>
            <person name="Kotiranta H."/>
            <person name="LaButti K.M."/>
            <person name="Lechner B.E."/>
            <person name="Liimatainen K."/>
            <person name="Lipzen A."/>
            <person name="Lukacs Z."/>
            <person name="Mihaltcheva S."/>
            <person name="Morgado L.N."/>
            <person name="Niskanen T."/>
            <person name="Noordeloos M.E."/>
            <person name="Ohm R.A."/>
            <person name="Ortiz-Santana B."/>
            <person name="Ovrebo C."/>
            <person name="Racz N."/>
            <person name="Riley R."/>
            <person name="Savchenko A."/>
            <person name="Shiryaev A."/>
            <person name="Soop K."/>
            <person name="Spirin V."/>
            <person name="Szebenyi C."/>
            <person name="Tomsovsky M."/>
            <person name="Tulloss R.E."/>
            <person name="Uehling J."/>
            <person name="Grigoriev I.V."/>
            <person name="Vagvolgyi C."/>
            <person name="Papp T."/>
            <person name="Martin F.M."/>
            <person name="Miettinen O."/>
            <person name="Hibbett D.S."/>
            <person name="Nagy L.G."/>
        </authorList>
    </citation>
    <scope>NUCLEOTIDE SEQUENCE [LARGE SCALE GENOMIC DNA]</scope>
    <source>
        <strain evidence="2 3">CBS 166.37</strain>
    </source>
</reference>
<keyword evidence="1" id="KW-0812">Transmembrane</keyword>
<dbReference type="EMBL" id="ML213593">
    <property type="protein sequence ID" value="TFK41938.1"/>
    <property type="molecule type" value="Genomic_DNA"/>
</dbReference>
<organism evidence="2 3">
    <name type="scientific">Crucibulum laeve</name>
    <dbReference type="NCBI Taxonomy" id="68775"/>
    <lineage>
        <taxon>Eukaryota</taxon>
        <taxon>Fungi</taxon>
        <taxon>Dikarya</taxon>
        <taxon>Basidiomycota</taxon>
        <taxon>Agaricomycotina</taxon>
        <taxon>Agaricomycetes</taxon>
        <taxon>Agaricomycetidae</taxon>
        <taxon>Agaricales</taxon>
        <taxon>Agaricineae</taxon>
        <taxon>Nidulariaceae</taxon>
        <taxon>Crucibulum</taxon>
    </lineage>
</organism>
<evidence type="ECO:0000313" key="2">
    <source>
        <dbReference type="EMBL" id="TFK41938.1"/>
    </source>
</evidence>
<sequence length="67" mass="7569">MFLPCFDPHAPQATCLPAAFAREYLRDNMYSTINIAFSLISIKLLGLALSSDIKDAILVRFYRTTEL</sequence>
<feature type="transmembrane region" description="Helical" evidence="1">
    <location>
        <begin position="29"/>
        <end position="50"/>
    </location>
</feature>
<evidence type="ECO:0000313" key="3">
    <source>
        <dbReference type="Proteomes" id="UP000308652"/>
    </source>
</evidence>
<evidence type="ECO:0000256" key="1">
    <source>
        <dbReference type="SAM" id="Phobius"/>
    </source>
</evidence>